<dbReference type="InterPro" id="IPR002110">
    <property type="entry name" value="Ankyrin_rpt"/>
</dbReference>
<keyword evidence="1" id="KW-0677">Repeat</keyword>
<protein>
    <recommendedName>
        <fullName evidence="2">Nephrocystin 3-like N-terminal domain-containing protein</fullName>
    </recommendedName>
</protein>
<evidence type="ECO:0000313" key="3">
    <source>
        <dbReference type="EMBL" id="CEO47756.1"/>
    </source>
</evidence>
<dbReference type="InterPro" id="IPR056884">
    <property type="entry name" value="NPHP3-like_N"/>
</dbReference>
<dbReference type="PANTHER" id="PTHR10039">
    <property type="entry name" value="AMELOGENIN"/>
    <property type="match status" value="1"/>
</dbReference>
<reference evidence="3" key="1">
    <citation type="submission" date="2015-01" db="EMBL/GenBank/DDBJ databases">
        <authorList>
            <person name="Durling Mikael"/>
        </authorList>
    </citation>
    <scope>NUCLEOTIDE SEQUENCE</scope>
</reference>
<gene>
    <name evidence="3" type="ORF">BN869_000003811_1</name>
</gene>
<dbReference type="InterPro" id="IPR029058">
    <property type="entry name" value="AB_hydrolase_fold"/>
</dbReference>
<dbReference type="SUPFAM" id="SSF48403">
    <property type="entry name" value="Ankyrin repeat"/>
    <property type="match status" value="1"/>
</dbReference>
<feature type="domain" description="Nephrocystin 3-like N-terminal" evidence="2">
    <location>
        <begin position="363"/>
        <end position="528"/>
    </location>
</feature>
<dbReference type="SMART" id="SM00248">
    <property type="entry name" value="ANK"/>
    <property type="match status" value="5"/>
</dbReference>
<dbReference type="Gene3D" id="3.40.50.300">
    <property type="entry name" value="P-loop containing nucleotide triphosphate hydrolases"/>
    <property type="match status" value="1"/>
</dbReference>
<dbReference type="Gene3D" id="3.40.50.1820">
    <property type="entry name" value="alpha/beta hydrolase"/>
    <property type="match status" value="1"/>
</dbReference>
<dbReference type="PANTHER" id="PTHR10039:SF14">
    <property type="entry name" value="NACHT DOMAIN-CONTAINING PROTEIN"/>
    <property type="match status" value="1"/>
</dbReference>
<evidence type="ECO:0000256" key="1">
    <source>
        <dbReference type="ARBA" id="ARBA00022737"/>
    </source>
</evidence>
<sequence>MLQETLETFNYPVDDGFLGITPLHGNELSLVDIIAVPGLGSHAIGGFKLKNGTTNWFRDFLPEDIPQARLLAYGYDSSLAATDAKYSIGDLAKTFLDSFLAFRDDTNTSKRPIIFIGHSLGGLLIKEALAIAHNAASDDRYGDCYKSSYGFIFFGVPNQGIRRGSLKDIVVGQPNEQLIHDLEVDSEGEPTPYLRELKKKFLDSYKSQACPSKIILYYELRKTRSIKRTKNGAISASGDPKFMVTQESACQIGLEDNEINRHAMDADHSSLVKFANQVDDNYSRVLNQLKRMATEAPEVVLRLSTSLTEASNRPHHIAQEKANVKPVFQHGEEEVRCIRDLFLTSPAGDRDGIITAKGDRVDGTCEWITSTGEYTQWMQSTSGLLWIVGGPGKGKTFLSIYLTDILDKAGSTLMYFFCDNKISSRNTGSAVLRGIMHQLIEQQPQLVKHLLRQWQLQGSALLSDTGFESLWKIFQSMVEDLKGSELYCVLDGLDECNAHSLQQLLRKIESLFHKRDGKQTLKLIVVSRRYPNCLETTLGSFTQISLDSAHENNVKSDIDSYIAIRLADFTKKRSISPSLAKHIEETFHKKSQGTFLILNWVTLSPKPLNVAQLAEAVGIQASKHLSRNQICLHHIESCGHLLQVHDGDCSLLSQGGNEDEGEKSTFNSTQSYSSTITLVHQSAKDFLTQQKLSPRIQSFHVHEAHGNLFIMKRLLYSMQGDWIRVVPETSFQREDSYPLLAYAVHSWKYQLRQLENKDLLRLVEKNTSFFADHSDIRDLWDDLAKRHRGKSILHFACEQGLVALVEKVLKRKRRNPFTFQRYIDKPQPDTPLSVAVKGGYCTLVEVLLKFGAVGQMAQGYEMHLATLPDRFNIFELLSKTKSGKVFIKMDLASPPREYSLMWHAITLGNDKLCRLLLERHGYKVDDLIDNQAPLLVAISIGHYEIARVLAADYGASTNDHDGIISALVEGCHPWTPCKVPLQLIFFEWKVDINRQDRAGRAVLHLILQEIQSVSGDRYELLRQCLADGCDPTLRTMEGDSPLHSIKWFSPLRYPYYGEIGLSPMRSVILLMVEGGLDINNPGKGGILPLHRLIQDAFDPKISWHRVSSAAKIKGLGRLLDLGADRNIKTSLGLTAVQVAKQCYDITEDIEGHEGYCAETLAEITNVLENYATVTNVVQNLNYVGFQHSEGPGSFEMVEDRFKKKKERLRPT</sequence>
<accession>A0A0B7JZ43</accession>
<organism evidence="3">
    <name type="scientific">Bionectria ochroleuca</name>
    <name type="common">Gliocladium roseum</name>
    <dbReference type="NCBI Taxonomy" id="29856"/>
    <lineage>
        <taxon>Eukaryota</taxon>
        <taxon>Fungi</taxon>
        <taxon>Dikarya</taxon>
        <taxon>Ascomycota</taxon>
        <taxon>Pezizomycotina</taxon>
        <taxon>Sordariomycetes</taxon>
        <taxon>Hypocreomycetidae</taxon>
        <taxon>Hypocreales</taxon>
        <taxon>Bionectriaceae</taxon>
        <taxon>Clonostachys</taxon>
    </lineage>
</organism>
<dbReference type="SUPFAM" id="SSF53474">
    <property type="entry name" value="alpha/beta-Hydrolases"/>
    <property type="match status" value="1"/>
</dbReference>
<dbReference type="Pfam" id="PF24883">
    <property type="entry name" value="NPHP3_N"/>
    <property type="match status" value="1"/>
</dbReference>
<dbReference type="Gene3D" id="1.25.40.20">
    <property type="entry name" value="Ankyrin repeat-containing domain"/>
    <property type="match status" value="2"/>
</dbReference>
<evidence type="ECO:0000259" key="2">
    <source>
        <dbReference type="Pfam" id="PF24883"/>
    </source>
</evidence>
<dbReference type="InterPro" id="IPR027417">
    <property type="entry name" value="P-loop_NTPase"/>
</dbReference>
<proteinExistence type="predicted"/>
<name>A0A0B7JZ43_BIOOC</name>
<dbReference type="AlphaFoldDB" id="A0A0B7JZ43"/>
<dbReference type="InterPro" id="IPR036770">
    <property type="entry name" value="Ankyrin_rpt-contain_sf"/>
</dbReference>
<dbReference type="EMBL" id="CDPU01000008">
    <property type="protein sequence ID" value="CEO47756.1"/>
    <property type="molecule type" value="Genomic_DNA"/>
</dbReference>
<dbReference type="SUPFAM" id="SSF52540">
    <property type="entry name" value="P-loop containing nucleoside triphosphate hydrolases"/>
    <property type="match status" value="1"/>
</dbReference>